<evidence type="ECO:0000313" key="2">
    <source>
        <dbReference type="Proteomes" id="UP001139150"/>
    </source>
</evidence>
<sequence>MNVILVEECVMIVSHVAIAGLTSVILDTTMIFADIMIFTDITVATAYATAAEDSIIEIDTLTTTLDTEITTV</sequence>
<gene>
    <name evidence="1" type="ORF">MF646_03190</name>
</gene>
<dbReference type="AlphaFoldDB" id="A0A9X1ZV82"/>
<keyword evidence="2" id="KW-1185">Reference proteome</keyword>
<protein>
    <submittedName>
        <fullName evidence="1">Uncharacterized protein</fullName>
    </submittedName>
</protein>
<dbReference type="RefSeq" id="WP_250095045.1">
    <property type="nucleotide sequence ID" value="NZ_JAKRYL010000002.1"/>
</dbReference>
<evidence type="ECO:0000313" key="1">
    <source>
        <dbReference type="EMBL" id="MCL7746119.1"/>
    </source>
</evidence>
<dbReference type="Proteomes" id="UP001139150">
    <property type="component" value="Unassembled WGS sequence"/>
</dbReference>
<accession>A0A9X1ZV82</accession>
<reference evidence="1" key="1">
    <citation type="submission" date="2022-02" db="EMBL/GenBank/DDBJ databases">
        <title>Halalkalibacter sp. nov. isolated from Lonar Lake, India.</title>
        <authorList>
            <person name="Joshi A."/>
            <person name="Thite S."/>
            <person name="Lodha T."/>
        </authorList>
    </citation>
    <scope>NUCLEOTIDE SEQUENCE</scope>
    <source>
        <strain evidence="1">MEB205</strain>
    </source>
</reference>
<name>A0A9X1ZV82_9BACI</name>
<organism evidence="1 2">
    <name type="scientific">Halalkalibacter alkaliphilus</name>
    <dbReference type="NCBI Taxonomy" id="2917993"/>
    <lineage>
        <taxon>Bacteria</taxon>
        <taxon>Bacillati</taxon>
        <taxon>Bacillota</taxon>
        <taxon>Bacilli</taxon>
        <taxon>Bacillales</taxon>
        <taxon>Bacillaceae</taxon>
        <taxon>Halalkalibacter</taxon>
    </lineage>
</organism>
<comment type="caution">
    <text evidence="1">The sequence shown here is derived from an EMBL/GenBank/DDBJ whole genome shotgun (WGS) entry which is preliminary data.</text>
</comment>
<proteinExistence type="predicted"/>
<dbReference type="EMBL" id="JAKRYL010000002">
    <property type="protein sequence ID" value="MCL7746119.1"/>
    <property type="molecule type" value="Genomic_DNA"/>
</dbReference>